<sequence>MEGKLNALEGRIEGRMIANESTVEELKAEMRAVTRKFQVFGCARERRIWNQHRSSEGSRESVTFGRERRPPENSKEESEEDRGEVQRSWRKHVELPTFEGTDPIRWIAKAEKIFDLQSVTKKEKMKFVYRCM</sequence>
<dbReference type="AlphaFoldDB" id="A0A0S3RSE0"/>
<dbReference type="EMBL" id="AP015037">
    <property type="protein sequence ID" value="BAT83453.1"/>
    <property type="molecule type" value="Genomic_DNA"/>
</dbReference>
<evidence type="ECO:0000313" key="2">
    <source>
        <dbReference type="EMBL" id="BAT83453.1"/>
    </source>
</evidence>
<name>A0A0S3RSE0_PHAAN</name>
<gene>
    <name evidence="2" type="primary">Vigan.04G060100</name>
    <name evidence="2" type="ORF">VIGAN_04060100</name>
</gene>
<keyword evidence="3" id="KW-1185">Reference proteome</keyword>
<organism evidence="2 3">
    <name type="scientific">Vigna angularis var. angularis</name>
    <dbReference type="NCBI Taxonomy" id="157739"/>
    <lineage>
        <taxon>Eukaryota</taxon>
        <taxon>Viridiplantae</taxon>
        <taxon>Streptophyta</taxon>
        <taxon>Embryophyta</taxon>
        <taxon>Tracheophyta</taxon>
        <taxon>Spermatophyta</taxon>
        <taxon>Magnoliopsida</taxon>
        <taxon>eudicotyledons</taxon>
        <taxon>Gunneridae</taxon>
        <taxon>Pentapetalae</taxon>
        <taxon>rosids</taxon>
        <taxon>fabids</taxon>
        <taxon>Fabales</taxon>
        <taxon>Fabaceae</taxon>
        <taxon>Papilionoideae</taxon>
        <taxon>50 kb inversion clade</taxon>
        <taxon>NPAAA clade</taxon>
        <taxon>indigoferoid/millettioid clade</taxon>
        <taxon>Phaseoleae</taxon>
        <taxon>Vigna</taxon>
    </lineage>
</organism>
<accession>A0A0S3RSE0</accession>
<proteinExistence type="predicted"/>
<evidence type="ECO:0000256" key="1">
    <source>
        <dbReference type="SAM" id="MobiDB-lite"/>
    </source>
</evidence>
<feature type="compositionally biased region" description="Basic and acidic residues" evidence="1">
    <location>
        <begin position="51"/>
        <end position="76"/>
    </location>
</feature>
<evidence type="ECO:0008006" key="4">
    <source>
        <dbReference type="Google" id="ProtNLM"/>
    </source>
</evidence>
<protein>
    <recommendedName>
        <fullName evidence="4">Retrotransposon gag domain-containing protein</fullName>
    </recommendedName>
</protein>
<evidence type="ECO:0000313" key="3">
    <source>
        <dbReference type="Proteomes" id="UP000291084"/>
    </source>
</evidence>
<reference evidence="2 3" key="1">
    <citation type="journal article" date="2015" name="Sci. Rep.">
        <title>The power of single molecule real-time sequencing technology in the de novo assembly of a eukaryotic genome.</title>
        <authorList>
            <person name="Sakai H."/>
            <person name="Naito K."/>
            <person name="Ogiso-Tanaka E."/>
            <person name="Takahashi Y."/>
            <person name="Iseki K."/>
            <person name="Muto C."/>
            <person name="Satou K."/>
            <person name="Teruya K."/>
            <person name="Shiroma A."/>
            <person name="Shimoji M."/>
            <person name="Hirano T."/>
            <person name="Itoh T."/>
            <person name="Kaga A."/>
            <person name="Tomooka N."/>
        </authorList>
    </citation>
    <scope>NUCLEOTIDE SEQUENCE [LARGE SCALE GENOMIC DNA]</scope>
    <source>
        <strain evidence="3">cv. Shumari</strain>
    </source>
</reference>
<feature type="region of interest" description="Disordered" evidence="1">
    <location>
        <begin position="51"/>
        <end position="86"/>
    </location>
</feature>
<dbReference type="OrthoDB" id="1751726at2759"/>
<dbReference type="Proteomes" id="UP000291084">
    <property type="component" value="Chromosome 4"/>
</dbReference>